<reference evidence="2 3" key="1">
    <citation type="journal article" date="2003" name="PLoS Biol.">
        <title>The genome sequence of Caenorhabditis briggsae: a platform for comparative genomics.</title>
        <authorList>
            <person name="Stein L.D."/>
            <person name="Bao Z."/>
            <person name="Blasiar D."/>
            <person name="Blumenthal T."/>
            <person name="Brent M.R."/>
            <person name="Chen N."/>
            <person name="Chinwalla A."/>
            <person name="Clarke L."/>
            <person name="Clee C."/>
            <person name="Coghlan A."/>
            <person name="Coulson A."/>
            <person name="D'Eustachio P."/>
            <person name="Fitch D.H."/>
            <person name="Fulton L.A."/>
            <person name="Fulton R.E."/>
            <person name="Griffiths-Jones S."/>
            <person name="Harris T.W."/>
            <person name="Hillier L.W."/>
            <person name="Kamath R."/>
            <person name="Kuwabara P.E."/>
            <person name="Mardis E.R."/>
            <person name="Marra M.A."/>
            <person name="Miner T.L."/>
            <person name="Minx P."/>
            <person name="Mullikin J.C."/>
            <person name="Plumb R.W."/>
            <person name="Rogers J."/>
            <person name="Schein J.E."/>
            <person name="Sohrmann M."/>
            <person name="Spieth J."/>
            <person name="Stajich J.E."/>
            <person name="Wei C."/>
            <person name="Willey D."/>
            <person name="Wilson R.K."/>
            <person name="Durbin R."/>
            <person name="Waterston R.H."/>
        </authorList>
    </citation>
    <scope>NUCLEOTIDE SEQUENCE [LARGE SCALE GENOMIC DNA]</scope>
    <source>
        <strain evidence="2 3">AF16</strain>
    </source>
</reference>
<feature type="coiled-coil region" evidence="1">
    <location>
        <begin position="14"/>
        <end position="41"/>
    </location>
</feature>
<evidence type="ECO:0000313" key="4">
    <source>
        <dbReference type="WormBase" id="CBG19326"/>
    </source>
</evidence>
<dbReference type="OMA" id="REETHRC"/>
<dbReference type="FunCoup" id="A8XVD1">
    <property type="interactions" value="67"/>
</dbReference>
<organism evidence="2 3">
    <name type="scientific">Caenorhabditis briggsae</name>
    <dbReference type="NCBI Taxonomy" id="6238"/>
    <lineage>
        <taxon>Eukaryota</taxon>
        <taxon>Metazoa</taxon>
        <taxon>Ecdysozoa</taxon>
        <taxon>Nematoda</taxon>
        <taxon>Chromadorea</taxon>
        <taxon>Rhabditida</taxon>
        <taxon>Rhabditina</taxon>
        <taxon>Rhabditomorpha</taxon>
        <taxon>Rhabditoidea</taxon>
        <taxon>Rhabditidae</taxon>
        <taxon>Peloderinae</taxon>
        <taxon>Caenorhabditis</taxon>
    </lineage>
</organism>
<dbReference type="RefSeq" id="XP_002637590.1">
    <property type="nucleotide sequence ID" value="XM_002637544.1"/>
</dbReference>
<dbReference type="GeneID" id="8579585"/>
<dbReference type="eggNOG" id="ENOG502TFNV">
    <property type="taxonomic scope" value="Eukaryota"/>
</dbReference>
<dbReference type="CTD" id="8579585"/>
<dbReference type="KEGG" id="cbr:CBG_19326"/>
<evidence type="ECO:0000313" key="2">
    <source>
        <dbReference type="EMBL" id="CAP36598.1"/>
    </source>
</evidence>
<dbReference type="WormBase" id="CBG19326">
    <property type="protein sequence ID" value="CBP19472"/>
    <property type="gene ID" value="WBGene00038569"/>
    <property type="gene designation" value="Cbr-spdl-1"/>
</dbReference>
<reference evidence="2 3" key="2">
    <citation type="journal article" date="2011" name="PLoS Genet.">
        <title>Caenorhabditis briggsae recombinant inbred line genotypes reveal inter-strain incompatibility and the evolution of recombination.</title>
        <authorList>
            <person name="Ross J.A."/>
            <person name="Koboldt D.C."/>
            <person name="Staisch J.E."/>
            <person name="Chamberlin H.M."/>
            <person name="Gupta B.P."/>
            <person name="Miller R.D."/>
            <person name="Baird S.E."/>
            <person name="Haag E.S."/>
        </authorList>
    </citation>
    <scope>NUCLEOTIDE SEQUENCE [LARGE SCALE GENOMIC DNA]</scope>
    <source>
        <strain evidence="2 3">AF16</strain>
    </source>
</reference>
<dbReference type="AlphaFoldDB" id="A8XVD1"/>
<proteinExistence type="predicted"/>
<dbReference type="InParanoid" id="A8XVD1"/>
<dbReference type="Proteomes" id="UP000008549">
    <property type="component" value="Unassembled WGS sequence"/>
</dbReference>
<dbReference type="EMBL" id="HE601047">
    <property type="protein sequence ID" value="CAP36598.1"/>
    <property type="molecule type" value="Genomic_DNA"/>
</dbReference>
<sequence>MPDDEEKLQLRADVERFKRAIRQKDEMIEEMENELNSYGKQPVSNGKAEAREKELAGQMRDLQFEMDGKDATIHEQTELISSLKVEIDKLEKTNRELINRSVCVDSDESNLFDESQILRISEECEKLKELASALGEENLELKKDAVTLRENYESAVEHVKSLESHSRTKEEEITRLEGELFDLRNSSTGKFATAGNSIFAEAMDAERQLEEDLKTLYREKQSLMSMVKRLTMEKEEAEERARSHMNRGLVVRNAINHIDVQELNRLNKRVRQLETEKSHFWEKIFIKMRSISKKELGALIVGHFGAFKCSIENMSEGYDELMKKNEHHVTTIRGLQQEVDTHQVKIEQLKFDVECLERKLRSSAANSEPENPQLRAPLQPITNATRPSFFVKPKKADPEPSLEISMSSMMMTPQKPSAQITFRSTVKKEDDELSEWAERRMKAKAEKKSATPAAKYNFVKLTAPAPSNKFKPAVLQMPSIQSENTEEHDNKCQIFSIYEFL</sequence>
<dbReference type="HOGENOM" id="CLU_565283_0_0_1"/>
<gene>
    <name evidence="4" type="primary">spdl-1</name>
    <name evidence="2" type="synonym">Cbr-spdl-1</name>
    <name evidence="4" type="ORF">CBG19326</name>
    <name evidence="2" type="ORF">CBG_19326</name>
</gene>
<keyword evidence="3" id="KW-1185">Reference proteome</keyword>
<evidence type="ECO:0000313" key="3">
    <source>
        <dbReference type="Proteomes" id="UP000008549"/>
    </source>
</evidence>
<dbReference type="STRING" id="6238.A8XVD1"/>
<keyword evidence="1" id="KW-0175">Coiled coil</keyword>
<protein>
    <submittedName>
        <fullName evidence="2">Protein CBR-SPDL-1</fullName>
    </submittedName>
</protein>
<evidence type="ECO:0000256" key="1">
    <source>
        <dbReference type="SAM" id="Coils"/>
    </source>
</evidence>
<name>A8XVD1_CAEBR</name>
<feature type="coiled-coil region" evidence="1">
    <location>
        <begin position="332"/>
        <end position="366"/>
    </location>
</feature>
<feature type="coiled-coil region" evidence="1">
    <location>
        <begin position="73"/>
        <end position="276"/>
    </location>
</feature>
<accession>A8XVD1</accession>